<evidence type="ECO:0000256" key="7">
    <source>
        <dbReference type="ARBA" id="ARBA00022692"/>
    </source>
</evidence>
<evidence type="ECO:0000256" key="6">
    <source>
        <dbReference type="ARBA" id="ARBA00022679"/>
    </source>
</evidence>
<dbReference type="Gene3D" id="6.10.340.10">
    <property type="match status" value="1"/>
</dbReference>
<evidence type="ECO:0000256" key="3">
    <source>
        <dbReference type="ARBA" id="ARBA00012438"/>
    </source>
</evidence>
<evidence type="ECO:0000256" key="14">
    <source>
        <dbReference type="SAM" id="Phobius"/>
    </source>
</evidence>
<evidence type="ECO:0000256" key="1">
    <source>
        <dbReference type="ARBA" id="ARBA00000085"/>
    </source>
</evidence>
<dbReference type="Pfam" id="PF02518">
    <property type="entry name" value="HATPase_c"/>
    <property type="match status" value="1"/>
</dbReference>
<dbReference type="InterPro" id="IPR036890">
    <property type="entry name" value="HATPase_C_sf"/>
</dbReference>
<comment type="catalytic activity">
    <reaction evidence="1">
        <text>ATP + protein L-histidine = ADP + protein N-phospho-L-histidine.</text>
        <dbReference type="EC" id="2.7.13.3"/>
    </reaction>
</comment>
<sequence>MIIVVIAMVLLPIVLPLTFLASLAISSLLFHSPQKESAETELPNYGSGIAIERMWHQEALALQGKSSADKDQVLQRVHEKYPEATLFWVDSDGRTQLKLPQASEVPEYWSTEKVVAYMKQALDSDPFTTVAIIGGGEQPTDEGFMVLELPRKYMNHTPSSNNNDGRFYGMYFFMVIFGLFLLLAYWFFRDIQKRLRLLEFGMTVTGKDGLPARIIEGRPDEIGRLEQAFNHMVDVLHDSRRKEQEEEALRKNLISNLSHDLRTPLTVLGGQLYSFRKEPLSPAGKETLELMEGKINDLGGLIDHLLSYNLLTSGRYSMKPEDLDVLRIVRMSAAAWYPLWEKAGMEIRIELPEEPLIWRIDEQGFRRVLDNLFQNTIRHARSGGYIGISVLHGEAGKTALVITDHGPGMSAESPAKGAGLGLQVVDLLLREMGLVRQAVYENGTRVVISHDIINIGR</sequence>
<dbReference type="InterPro" id="IPR005467">
    <property type="entry name" value="His_kinase_dom"/>
</dbReference>
<dbReference type="SMART" id="SM00387">
    <property type="entry name" value="HATPase_c"/>
    <property type="match status" value="1"/>
</dbReference>
<dbReference type="SMART" id="SM00388">
    <property type="entry name" value="HisKA"/>
    <property type="match status" value="1"/>
</dbReference>
<accession>A0A919Y2Z7</accession>
<dbReference type="SUPFAM" id="SSF47384">
    <property type="entry name" value="Homodimeric domain of signal transducing histidine kinase"/>
    <property type="match status" value="1"/>
</dbReference>
<keyword evidence="9" id="KW-0418">Kinase</keyword>
<dbReference type="EMBL" id="BORS01000003">
    <property type="protein sequence ID" value="GIO41475.1"/>
    <property type="molecule type" value="Genomic_DNA"/>
</dbReference>
<evidence type="ECO:0000259" key="16">
    <source>
        <dbReference type="PROSITE" id="PS50885"/>
    </source>
</evidence>
<evidence type="ECO:0000256" key="4">
    <source>
        <dbReference type="ARBA" id="ARBA00022475"/>
    </source>
</evidence>
<dbReference type="PROSITE" id="PS50109">
    <property type="entry name" value="HIS_KIN"/>
    <property type="match status" value="1"/>
</dbReference>
<dbReference type="GO" id="GO:0005886">
    <property type="term" value="C:plasma membrane"/>
    <property type="evidence" value="ECO:0007669"/>
    <property type="project" value="UniProtKB-SubCell"/>
</dbReference>
<comment type="caution">
    <text evidence="17">The sequence shown here is derived from an EMBL/GenBank/DDBJ whole genome shotgun (WGS) entry which is preliminary data.</text>
</comment>
<dbReference type="Gene3D" id="1.10.287.130">
    <property type="match status" value="1"/>
</dbReference>
<dbReference type="PROSITE" id="PS50885">
    <property type="entry name" value="HAMP"/>
    <property type="match status" value="1"/>
</dbReference>
<evidence type="ECO:0000256" key="12">
    <source>
        <dbReference type="ARBA" id="ARBA00023012"/>
    </source>
</evidence>
<dbReference type="InterPro" id="IPR003594">
    <property type="entry name" value="HATPase_dom"/>
</dbReference>
<evidence type="ECO:0000256" key="2">
    <source>
        <dbReference type="ARBA" id="ARBA00004651"/>
    </source>
</evidence>
<evidence type="ECO:0000256" key="8">
    <source>
        <dbReference type="ARBA" id="ARBA00022741"/>
    </source>
</evidence>
<dbReference type="Pfam" id="PF00512">
    <property type="entry name" value="HisKA"/>
    <property type="match status" value="1"/>
</dbReference>
<gene>
    <name evidence="17" type="ORF">J41TS4_12330</name>
</gene>
<dbReference type="Gene3D" id="3.30.565.10">
    <property type="entry name" value="Histidine kinase-like ATPase, C-terminal domain"/>
    <property type="match status" value="1"/>
</dbReference>
<dbReference type="Proteomes" id="UP000678895">
    <property type="component" value="Unassembled WGS sequence"/>
</dbReference>
<evidence type="ECO:0000256" key="13">
    <source>
        <dbReference type="ARBA" id="ARBA00023136"/>
    </source>
</evidence>
<protein>
    <recommendedName>
        <fullName evidence="3">histidine kinase</fullName>
        <ecNumber evidence="3">2.7.13.3</ecNumber>
    </recommendedName>
</protein>
<dbReference type="InterPro" id="IPR036097">
    <property type="entry name" value="HisK_dim/P_sf"/>
</dbReference>
<evidence type="ECO:0000256" key="9">
    <source>
        <dbReference type="ARBA" id="ARBA00022777"/>
    </source>
</evidence>
<dbReference type="PANTHER" id="PTHR45528">
    <property type="entry name" value="SENSOR HISTIDINE KINASE CPXA"/>
    <property type="match status" value="1"/>
</dbReference>
<dbReference type="Pfam" id="PF00672">
    <property type="entry name" value="HAMP"/>
    <property type="match status" value="1"/>
</dbReference>
<dbReference type="CDD" id="cd06225">
    <property type="entry name" value="HAMP"/>
    <property type="match status" value="1"/>
</dbReference>
<feature type="domain" description="HAMP" evidence="16">
    <location>
        <begin position="189"/>
        <end position="241"/>
    </location>
</feature>
<dbReference type="InterPro" id="IPR003660">
    <property type="entry name" value="HAMP_dom"/>
</dbReference>
<evidence type="ECO:0000256" key="11">
    <source>
        <dbReference type="ARBA" id="ARBA00022989"/>
    </source>
</evidence>
<dbReference type="CDD" id="cd00082">
    <property type="entry name" value="HisKA"/>
    <property type="match status" value="1"/>
</dbReference>
<keyword evidence="11 14" id="KW-1133">Transmembrane helix</keyword>
<evidence type="ECO:0000256" key="5">
    <source>
        <dbReference type="ARBA" id="ARBA00022553"/>
    </source>
</evidence>
<dbReference type="SMART" id="SM00304">
    <property type="entry name" value="HAMP"/>
    <property type="match status" value="1"/>
</dbReference>
<keyword evidence="18" id="KW-1185">Reference proteome</keyword>
<keyword evidence="13 14" id="KW-0472">Membrane</keyword>
<keyword evidence="7 14" id="KW-0812">Transmembrane</keyword>
<evidence type="ECO:0000313" key="17">
    <source>
        <dbReference type="EMBL" id="GIO41475.1"/>
    </source>
</evidence>
<keyword evidence="12" id="KW-0902">Two-component regulatory system</keyword>
<evidence type="ECO:0000313" key="18">
    <source>
        <dbReference type="Proteomes" id="UP000678895"/>
    </source>
</evidence>
<keyword evidence="10" id="KW-0067">ATP-binding</keyword>
<dbReference type="InterPro" id="IPR003661">
    <property type="entry name" value="HisK_dim/P_dom"/>
</dbReference>
<reference evidence="17" key="1">
    <citation type="submission" date="2021-03" db="EMBL/GenBank/DDBJ databases">
        <title>Antimicrobial resistance genes in bacteria isolated from Japanese honey, and their potential for conferring macrolide and lincosamide resistance in the American foulbrood pathogen Paenibacillus larvae.</title>
        <authorList>
            <person name="Okamoto M."/>
            <person name="Kumagai M."/>
            <person name="Kanamori H."/>
            <person name="Takamatsu D."/>
        </authorList>
    </citation>
    <scope>NUCLEOTIDE SEQUENCE</scope>
    <source>
        <strain evidence="17">J41TS4</strain>
    </source>
</reference>
<feature type="transmembrane region" description="Helical" evidence="14">
    <location>
        <begin position="168"/>
        <end position="188"/>
    </location>
</feature>
<dbReference type="EC" id="2.7.13.3" evidence="3"/>
<name>A0A919Y2Z7_9BACL</name>
<keyword evidence="4" id="KW-1003">Cell membrane</keyword>
<dbReference type="InterPro" id="IPR050398">
    <property type="entry name" value="HssS/ArlS-like"/>
</dbReference>
<dbReference type="PANTHER" id="PTHR45528:SF1">
    <property type="entry name" value="SENSOR HISTIDINE KINASE CPXA"/>
    <property type="match status" value="1"/>
</dbReference>
<dbReference type="GO" id="GO:0005524">
    <property type="term" value="F:ATP binding"/>
    <property type="evidence" value="ECO:0007669"/>
    <property type="project" value="UniProtKB-KW"/>
</dbReference>
<feature type="domain" description="Histidine kinase" evidence="15">
    <location>
        <begin position="256"/>
        <end position="444"/>
    </location>
</feature>
<organism evidence="17 18">
    <name type="scientific">Paenibacillus apis</name>
    <dbReference type="NCBI Taxonomy" id="1792174"/>
    <lineage>
        <taxon>Bacteria</taxon>
        <taxon>Bacillati</taxon>
        <taxon>Bacillota</taxon>
        <taxon>Bacilli</taxon>
        <taxon>Bacillales</taxon>
        <taxon>Paenibacillaceae</taxon>
        <taxon>Paenibacillus</taxon>
    </lineage>
</organism>
<evidence type="ECO:0000256" key="10">
    <source>
        <dbReference type="ARBA" id="ARBA00022840"/>
    </source>
</evidence>
<comment type="subcellular location">
    <subcellularLocation>
        <location evidence="2">Cell membrane</location>
        <topology evidence="2">Multi-pass membrane protein</topology>
    </subcellularLocation>
</comment>
<keyword evidence="5" id="KW-0597">Phosphoprotein</keyword>
<keyword evidence="8" id="KW-0547">Nucleotide-binding</keyword>
<dbReference type="GO" id="GO:0000155">
    <property type="term" value="F:phosphorelay sensor kinase activity"/>
    <property type="evidence" value="ECO:0007669"/>
    <property type="project" value="InterPro"/>
</dbReference>
<dbReference type="SUPFAM" id="SSF55874">
    <property type="entry name" value="ATPase domain of HSP90 chaperone/DNA topoisomerase II/histidine kinase"/>
    <property type="match status" value="1"/>
</dbReference>
<keyword evidence="6" id="KW-0808">Transferase</keyword>
<proteinExistence type="predicted"/>
<evidence type="ECO:0000259" key="15">
    <source>
        <dbReference type="PROSITE" id="PS50109"/>
    </source>
</evidence>
<dbReference type="AlphaFoldDB" id="A0A919Y2Z7"/>